<evidence type="ECO:0000256" key="4">
    <source>
        <dbReference type="ARBA" id="ARBA00023098"/>
    </source>
</evidence>
<reference evidence="6" key="1">
    <citation type="submission" date="2021-01" db="EMBL/GenBank/DDBJ databases">
        <authorList>
            <person name="Corre E."/>
            <person name="Pelletier E."/>
            <person name="Niang G."/>
            <person name="Scheremetjew M."/>
            <person name="Finn R."/>
            <person name="Kale V."/>
            <person name="Holt S."/>
            <person name="Cochrane G."/>
            <person name="Meng A."/>
            <person name="Brown T."/>
            <person name="Cohen L."/>
        </authorList>
    </citation>
    <scope>NUCLEOTIDE SEQUENCE</scope>
    <source>
        <strain evidence="6">CCMP 2712</strain>
    </source>
</reference>
<dbReference type="SUPFAM" id="SSF53474">
    <property type="entry name" value="alpha/beta-Hydrolases"/>
    <property type="match status" value="1"/>
</dbReference>
<dbReference type="EC" id="3.1.1.47" evidence="1"/>
<keyword evidence="2" id="KW-0378">Hydrolase</keyword>
<evidence type="ECO:0000256" key="2">
    <source>
        <dbReference type="ARBA" id="ARBA00022801"/>
    </source>
</evidence>
<dbReference type="PANTHER" id="PTHR10272:SF0">
    <property type="entry name" value="PLATELET-ACTIVATING FACTOR ACETYLHYDROLASE"/>
    <property type="match status" value="1"/>
</dbReference>
<dbReference type="GO" id="GO:0003847">
    <property type="term" value="F:1-alkyl-2-acetylglycerophosphocholine esterase activity"/>
    <property type="evidence" value="ECO:0007669"/>
    <property type="project" value="UniProtKB-EC"/>
</dbReference>
<keyword evidence="4" id="KW-0443">Lipid metabolism</keyword>
<dbReference type="Gene3D" id="3.40.50.1820">
    <property type="entry name" value="alpha/beta hydrolase"/>
    <property type="match status" value="1"/>
</dbReference>
<evidence type="ECO:0000256" key="3">
    <source>
        <dbReference type="ARBA" id="ARBA00022963"/>
    </source>
</evidence>
<name>A0A7S4U9D5_GUITH</name>
<sequence length="513" mass="56938">MPDMPPPSGRFDVGQSDCFWRKEGRAMVLRVFYPIDKVQASSSSSLPSSPSTAGWSSSASPQTAHASLARNFFTLKWTGGEEERRRAEWLPETYGAPCPSYAEGYGITMYNLMPWMPPEICKTIGKIGLGLLFSGVRIPTFADEPPTAALETFVPIIYSHGLGGNRSCYSSVCIDLASHGYVVFALEHSDGSASLNVLPDKTVTEYKHAPRKAFLPSPNRIKKGFTASLVPEEQRQPVSQYEFRHQQLEQRVEEVRFIADVIQAISEGKFEGEEWMSNVIKNGNVFANKIDMSRLGGMGHSFGACTILKTSFVDSRFKACVLHDSWLFPLDEKTAHSALTCPTLFLNSSTFDNIWPTEGAKVQKSFVEAAKESGGEVYVMHLIGTKHASFADFPVLFSDFFLNLGVIGPTDPKKAMRAVHACDVSFFNSYLHVEDSDRLEKTNESLWASLFVGISKEGENTDTSQWRPPPDFEDLVVPDFTVINTERGKIKIGCFTNDPRSLHMEKLSLSETS</sequence>
<gene>
    <name evidence="6" type="ORF">GTHE00462_LOCUS40279</name>
</gene>
<dbReference type="AlphaFoldDB" id="A0A7S4U9D5"/>
<dbReference type="PANTHER" id="PTHR10272">
    <property type="entry name" value="PLATELET-ACTIVATING FACTOR ACETYLHYDROLASE"/>
    <property type="match status" value="1"/>
</dbReference>
<feature type="region of interest" description="Disordered" evidence="5">
    <location>
        <begin position="40"/>
        <end position="60"/>
    </location>
</feature>
<evidence type="ECO:0000313" key="6">
    <source>
        <dbReference type="EMBL" id="CAE2342283.1"/>
    </source>
</evidence>
<protein>
    <recommendedName>
        <fullName evidence="1">1-alkyl-2-acetylglycerophosphocholine esterase</fullName>
        <ecNumber evidence="1">3.1.1.47</ecNumber>
    </recommendedName>
</protein>
<keyword evidence="3" id="KW-0442">Lipid degradation</keyword>
<accession>A0A7S4U9D5</accession>
<dbReference type="GO" id="GO:0016042">
    <property type="term" value="P:lipid catabolic process"/>
    <property type="evidence" value="ECO:0007669"/>
    <property type="project" value="UniProtKB-KW"/>
</dbReference>
<dbReference type="Pfam" id="PF03403">
    <property type="entry name" value="PAF-AH_p_II"/>
    <property type="match status" value="1"/>
</dbReference>
<dbReference type="InterPro" id="IPR029058">
    <property type="entry name" value="AB_hydrolase_fold"/>
</dbReference>
<dbReference type="EMBL" id="HBKN01051638">
    <property type="protein sequence ID" value="CAE2342283.1"/>
    <property type="molecule type" value="Transcribed_RNA"/>
</dbReference>
<proteinExistence type="predicted"/>
<evidence type="ECO:0000256" key="5">
    <source>
        <dbReference type="SAM" id="MobiDB-lite"/>
    </source>
</evidence>
<evidence type="ECO:0000256" key="1">
    <source>
        <dbReference type="ARBA" id="ARBA00013201"/>
    </source>
</evidence>
<organism evidence="6">
    <name type="scientific">Guillardia theta</name>
    <name type="common">Cryptophyte</name>
    <name type="synonym">Cryptomonas phi</name>
    <dbReference type="NCBI Taxonomy" id="55529"/>
    <lineage>
        <taxon>Eukaryota</taxon>
        <taxon>Cryptophyceae</taxon>
        <taxon>Pyrenomonadales</taxon>
        <taxon>Geminigeraceae</taxon>
        <taxon>Guillardia</taxon>
    </lineage>
</organism>